<dbReference type="Proteomes" id="UP000887578">
    <property type="component" value="Unplaced"/>
</dbReference>
<proteinExistence type="predicted"/>
<feature type="chain" id="PRO_5037080592" evidence="1">
    <location>
        <begin position="21"/>
        <end position="101"/>
    </location>
</feature>
<dbReference type="WBParaSite" id="PDA_v2.g25980.t1">
    <property type="protein sequence ID" value="PDA_v2.g25980.t1"/>
    <property type="gene ID" value="PDA_v2.g25980"/>
</dbReference>
<accession>A0A914QFG3</accession>
<dbReference type="AlphaFoldDB" id="A0A914QFG3"/>
<evidence type="ECO:0000313" key="3">
    <source>
        <dbReference type="WBParaSite" id="PDA_v2.g25980.t1"/>
    </source>
</evidence>
<feature type="signal peptide" evidence="1">
    <location>
        <begin position="1"/>
        <end position="20"/>
    </location>
</feature>
<evidence type="ECO:0000256" key="1">
    <source>
        <dbReference type="SAM" id="SignalP"/>
    </source>
</evidence>
<protein>
    <submittedName>
        <fullName evidence="3">Uncharacterized protein</fullName>
    </submittedName>
</protein>
<evidence type="ECO:0000313" key="2">
    <source>
        <dbReference type="Proteomes" id="UP000887578"/>
    </source>
</evidence>
<keyword evidence="1" id="KW-0732">Signal</keyword>
<reference evidence="3" key="1">
    <citation type="submission" date="2022-11" db="UniProtKB">
        <authorList>
            <consortium name="WormBaseParasite"/>
        </authorList>
    </citation>
    <scope>IDENTIFICATION</scope>
</reference>
<keyword evidence="2" id="KW-1185">Reference proteome</keyword>
<organism evidence="2 3">
    <name type="scientific">Panagrolaimus davidi</name>
    <dbReference type="NCBI Taxonomy" id="227884"/>
    <lineage>
        <taxon>Eukaryota</taxon>
        <taxon>Metazoa</taxon>
        <taxon>Ecdysozoa</taxon>
        <taxon>Nematoda</taxon>
        <taxon>Chromadorea</taxon>
        <taxon>Rhabditida</taxon>
        <taxon>Tylenchina</taxon>
        <taxon>Panagrolaimomorpha</taxon>
        <taxon>Panagrolaimoidea</taxon>
        <taxon>Panagrolaimidae</taxon>
        <taxon>Panagrolaimus</taxon>
    </lineage>
</organism>
<name>A0A914QFG3_9BILA</name>
<sequence>MNSKILFALCVFGFIALISAVEESKSPVKYIHMEHSAIPDSESPESSDVAHERVRRQWGYGMGYPMMGMGYGMGMYRPYGMMGMYRPYGMMGMYRPYGMWG</sequence>